<dbReference type="PANTHER" id="PTHR19139:SF199">
    <property type="entry name" value="MIP17260P"/>
    <property type="match status" value="1"/>
</dbReference>
<feature type="transmembrane region" description="Helical" evidence="9">
    <location>
        <begin position="113"/>
        <end position="133"/>
    </location>
</feature>
<proteinExistence type="inferred from homology"/>
<dbReference type="InterPro" id="IPR000425">
    <property type="entry name" value="MIP"/>
</dbReference>
<evidence type="ECO:0000313" key="11">
    <source>
        <dbReference type="EMBL" id="MDX8151574.1"/>
    </source>
</evidence>
<feature type="transmembrane region" description="Helical" evidence="9">
    <location>
        <begin position="73"/>
        <end position="93"/>
    </location>
</feature>
<keyword evidence="4" id="KW-1003">Cell membrane</keyword>
<evidence type="ECO:0000256" key="3">
    <source>
        <dbReference type="ARBA" id="ARBA00022448"/>
    </source>
</evidence>
<evidence type="ECO:0000256" key="7">
    <source>
        <dbReference type="ARBA" id="ARBA00023136"/>
    </source>
</evidence>
<dbReference type="NCBIfam" id="TIGR00861">
    <property type="entry name" value="MIP"/>
    <property type="match status" value="1"/>
</dbReference>
<keyword evidence="12" id="KW-1185">Reference proteome</keyword>
<dbReference type="Gene3D" id="1.20.1080.10">
    <property type="entry name" value="Glycerol uptake facilitator protein"/>
    <property type="match status" value="1"/>
</dbReference>
<comment type="similarity">
    <text evidence="2 8">Belongs to the MIP/aquaporin (TC 1.A.8) family.</text>
</comment>
<keyword evidence="5 8" id="KW-0812">Transmembrane</keyword>
<feature type="signal peptide" evidence="10">
    <location>
        <begin position="1"/>
        <end position="21"/>
    </location>
</feature>
<dbReference type="PRINTS" id="PR00783">
    <property type="entry name" value="MINTRINSICP"/>
</dbReference>
<dbReference type="Proteomes" id="UP001277761">
    <property type="component" value="Unassembled WGS sequence"/>
</dbReference>
<feature type="chain" id="PRO_5046983880" evidence="10">
    <location>
        <begin position="22"/>
        <end position="209"/>
    </location>
</feature>
<comment type="subcellular location">
    <subcellularLocation>
        <location evidence="1">Cell membrane</location>
        <topology evidence="1">Multi-pass membrane protein</topology>
    </subcellularLocation>
</comment>
<name>A0ABU4VIQ4_9ACTN</name>
<evidence type="ECO:0000256" key="1">
    <source>
        <dbReference type="ARBA" id="ARBA00004651"/>
    </source>
</evidence>
<dbReference type="PROSITE" id="PS00221">
    <property type="entry name" value="MIP"/>
    <property type="match status" value="1"/>
</dbReference>
<evidence type="ECO:0000256" key="9">
    <source>
        <dbReference type="SAM" id="Phobius"/>
    </source>
</evidence>
<comment type="caution">
    <text evidence="11">The sequence shown here is derived from an EMBL/GenBank/DDBJ whole genome shotgun (WGS) entry which is preliminary data.</text>
</comment>
<feature type="transmembrane region" description="Helical" evidence="9">
    <location>
        <begin position="31"/>
        <end position="52"/>
    </location>
</feature>
<keyword evidence="7 9" id="KW-0472">Membrane</keyword>
<evidence type="ECO:0000256" key="8">
    <source>
        <dbReference type="RuleBase" id="RU000477"/>
    </source>
</evidence>
<protein>
    <submittedName>
        <fullName evidence="11">MIP family channel protein</fullName>
    </submittedName>
</protein>
<evidence type="ECO:0000256" key="2">
    <source>
        <dbReference type="ARBA" id="ARBA00006175"/>
    </source>
</evidence>
<keyword evidence="6 9" id="KW-1133">Transmembrane helix</keyword>
<dbReference type="PANTHER" id="PTHR19139">
    <property type="entry name" value="AQUAPORIN TRANSPORTER"/>
    <property type="match status" value="1"/>
</dbReference>
<dbReference type="InterPro" id="IPR023271">
    <property type="entry name" value="Aquaporin-like"/>
</dbReference>
<accession>A0ABU4VIQ4</accession>
<keyword evidence="10" id="KW-0732">Signal</keyword>
<dbReference type="RefSeq" id="WP_319953977.1">
    <property type="nucleotide sequence ID" value="NZ_JAXAVX010000003.1"/>
</dbReference>
<keyword evidence="3 8" id="KW-0813">Transport</keyword>
<gene>
    <name evidence="11" type="ORF">SK069_08230</name>
</gene>
<dbReference type="InterPro" id="IPR034294">
    <property type="entry name" value="Aquaporin_transptr"/>
</dbReference>
<dbReference type="SUPFAM" id="SSF81338">
    <property type="entry name" value="Aquaporin-like"/>
    <property type="match status" value="1"/>
</dbReference>
<dbReference type="InterPro" id="IPR022357">
    <property type="entry name" value="MIP_CS"/>
</dbReference>
<feature type="transmembrane region" description="Helical" evidence="9">
    <location>
        <begin position="182"/>
        <end position="204"/>
    </location>
</feature>
<reference evidence="11 12" key="1">
    <citation type="submission" date="2023-11" db="EMBL/GenBank/DDBJ databases">
        <authorList>
            <person name="Xu M."/>
            <person name="Jiang T."/>
        </authorList>
    </citation>
    <scope>NUCLEOTIDE SEQUENCE [LARGE SCALE GENOMIC DNA]</scope>
    <source>
        <strain evidence="11 12">SD</strain>
    </source>
</reference>
<evidence type="ECO:0000256" key="6">
    <source>
        <dbReference type="ARBA" id="ARBA00022989"/>
    </source>
</evidence>
<dbReference type="Pfam" id="PF00230">
    <property type="entry name" value="MIP"/>
    <property type="match status" value="1"/>
</dbReference>
<evidence type="ECO:0000313" key="12">
    <source>
        <dbReference type="Proteomes" id="UP001277761"/>
    </source>
</evidence>
<feature type="transmembrane region" description="Helical" evidence="9">
    <location>
        <begin position="140"/>
        <end position="162"/>
    </location>
</feature>
<organism evidence="11 12">
    <name type="scientific">Patulibacter brassicae</name>
    <dbReference type="NCBI Taxonomy" id="1705717"/>
    <lineage>
        <taxon>Bacteria</taxon>
        <taxon>Bacillati</taxon>
        <taxon>Actinomycetota</taxon>
        <taxon>Thermoleophilia</taxon>
        <taxon>Solirubrobacterales</taxon>
        <taxon>Patulibacteraceae</taxon>
        <taxon>Patulibacter</taxon>
    </lineage>
</organism>
<sequence>MLVLFGCGTALALTSAVPAEAAILQNTGIALGFGLGIAAAIYATGHISGGHLNPAVSIGLAAIGRFEKRELPHYIAAQVIGAILAALVLKGVWPDADTLGNNALADGVSVGSGLLVEAVLTAVFLFVIVAVATDRRVTPGFAALAIGFALVAIHLVAIPLTGTSVNPARTLGPDLVAWEWDHVWIFLLAPPIGAVVGAFAYQAVRPDRV</sequence>
<dbReference type="EMBL" id="JAXAVX010000003">
    <property type="protein sequence ID" value="MDX8151574.1"/>
    <property type="molecule type" value="Genomic_DNA"/>
</dbReference>
<evidence type="ECO:0000256" key="5">
    <source>
        <dbReference type="ARBA" id="ARBA00022692"/>
    </source>
</evidence>
<evidence type="ECO:0000256" key="4">
    <source>
        <dbReference type="ARBA" id="ARBA00022475"/>
    </source>
</evidence>
<evidence type="ECO:0000256" key="10">
    <source>
        <dbReference type="SAM" id="SignalP"/>
    </source>
</evidence>